<keyword evidence="2" id="KW-0648">Protein biosynthesis</keyword>
<dbReference type="HOGENOM" id="CLU_182721_0_0_2"/>
<proteinExistence type="predicted"/>
<gene>
    <name evidence="2" type="ORF">MSTHC_1429</name>
</gene>
<protein>
    <submittedName>
        <fullName evidence="2">Translation initiation factor IF-2 subunit beta</fullName>
    </submittedName>
</protein>
<dbReference type="InterPro" id="IPR012340">
    <property type="entry name" value="NA-bd_OB-fold"/>
</dbReference>
<dbReference type="Pfam" id="PF01938">
    <property type="entry name" value="TRAM"/>
    <property type="match status" value="1"/>
</dbReference>
<evidence type="ECO:0000313" key="3">
    <source>
        <dbReference type="Proteomes" id="UP000056925"/>
    </source>
</evidence>
<sequence length="71" mass="8009">MVFMFREEIRPIPIEEGGIYDVTIQDIARQGDGIARIEGFVIFVPGTKVGDEVRIKVERVLPKFAFASIVE</sequence>
<dbReference type="AlphaFoldDB" id="A0A0E3L0V1"/>
<dbReference type="Gene3D" id="2.40.50.140">
    <property type="entry name" value="Nucleic acid-binding proteins"/>
    <property type="match status" value="1"/>
</dbReference>
<dbReference type="PATRIC" id="fig|1434121.4.peg.1764"/>
<evidence type="ECO:0000259" key="1">
    <source>
        <dbReference type="PROSITE" id="PS50926"/>
    </source>
</evidence>
<dbReference type="SUPFAM" id="SSF50249">
    <property type="entry name" value="Nucleic acid-binding proteins"/>
    <property type="match status" value="1"/>
</dbReference>
<dbReference type="GO" id="GO:0003743">
    <property type="term" value="F:translation initiation factor activity"/>
    <property type="evidence" value="ECO:0007669"/>
    <property type="project" value="UniProtKB-KW"/>
</dbReference>
<reference evidence="2 3" key="1">
    <citation type="submission" date="2014-07" db="EMBL/GenBank/DDBJ databases">
        <title>Methanogenic archaea and the global carbon cycle.</title>
        <authorList>
            <person name="Henriksen J.R."/>
            <person name="Luke J."/>
            <person name="Reinhart S."/>
            <person name="Benedict M.N."/>
            <person name="Youngblut N.D."/>
            <person name="Metcalf M.E."/>
            <person name="Whitaker R.J."/>
            <person name="Metcalf W.W."/>
        </authorList>
    </citation>
    <scope>NUCLEOTIDE SEQUENCE [LARGE SCALE GENOMIC DNA]</scope>
    <source>
        <strain evidence="2 3">CHTI-55</strain>
    </source>
</reference>
<name>A0A0E3L0V1_METTE</name>
<dbReference type="InterPro" id="IPR002792">
    <property type="entry name" value="TRAM_dom"/>
</dbReference>
<keyword evidence="2" id="KW-0396">Initiation factor</keyword>
<dbReference type="PROSITE" id="PS50926">
    <property type="entry name" value="TRAM"/>
    <property type="match status" value="1"/>
</dbReference>
<organism evidence="2 3">
    <name type="scientific">Methanosarcina thermophila CHTI-55</name>
    <dbReference type="NCBI Taxonomy" id="1434121"/>
    <lineage>
        <taxon>Archaea</taxon>
        <taxon>Methanobacteriati</taxon>
        <taxon>Methanobacteriota</taxon>
        <taxon>Stenosarchaea group</taxon>
        <taxon>Methanomicrobia</taxon>
        <taxon>Methanosarcinales</taxon>
        <taxon>Methanosarcinaceae</taxon>
        <taxon>Methanosarcina</taxon>
    </lineage>
</organism>
<dbReference type="KEGG" id="mthe:MSTHC_1429"/>
<feature type="domain" description="TRAM" evidence="1">
    <location>
        <begin position="13"/>
        <end position="71"/>
    </location>
</feature>
<dbReference type="EMBL" id="CP009502">
    <property type="protein sequence ID" value="AKB15747.1"/>
    <property type="molecule type" value="Genomic_DNA"/>
</dbReference>
<dbReference type="Proteomes" id="UP000056925">
    <property type="component" value="Chromosome"/>
</dbReference>
<accession>A0A0E3L0V1</accession>
<evidence type="ECO:0000313" key="2">
    <source>
        <dbReference type="EMBL" id="AKB15747.1"/>
    </source>
</evidence>